<proteinExistence type="predicted"/>
<evidence type="ECO:0000313" key="2">
    <source>
        <dbReference type="Proteomes" id="UP001198630"/>
    </source>
</evidence>
<dbReference type="AlphaFoldDB" id="A0AAW4XN72"/>
<dbReference type="EMBL" id="JAJNCO010000020">
    <property type="protein sequence ID" value="MCD2114357.1"/>
    <property type="molecule type" value="Genomic_DNA"/>
</dbReference>
<protein>
    <submittedName>
        <fullName evidence="1">Uncharacterized protein</fullName>
    </submittedName>
</protein>
<name>A0AAW4XN72_RHORH</name>
<dbReference type="GeneID" id="43508272"/>
<organism evidence="1 2">
    <name type="scientific">Rhodococcus rhodochrous</name>
    <dbReference type="NCBI Taxonomy" id="1829"/>
    <lineage>
        <taxon>Bacteria</taxon>
        <taxon>Bacillati</taxon>
        <taxon>Actinomycetota</taxon>
        <taxon>Actinomycetes</taxon>
        <taxon>Mycobacteriales</taxon>
        <taxon>Nocardiaceae</taxon>
        <taxon>Rhodococcus</taxon>
    </lineage>
</organism>
<evidence type="ECO:0000313" key="1">
    <source>
        <dbReference type="EMBL" id="MCD2114357.1"/>
    </source>
</evidence>
<reference evidence="1" key="1">
    <citation type="submission" date="2021-11" db="EMBL/GenBank/DDBJ databases">
        <title>Development of a sustainable strategy for remediation of hydrocarbon-contaminated territories based on the waste exchange concept.</title>
        <authorList>
            <person name="Elkin A."/>
        </authorList>
    </citation>
    <scope>NUCLEOTIDE SEQUENCE</scope>
    <source>
        <strain evidence="1">IEGM 757</strain>
    </source>
</reference>
<comment type="caution">
    <text evidence="1">The sequence shown here is derived from an EMBL/GenBank/DDBJ whole genome shotgun (WGS) entry which is preliminary data.</text>
</comment>
<dbReference type="Proteomes" id="UP001198630">
    <property type="component" value="Unassembled WGS sequence"/>
</dbReference>
<gene>
    <name evidence="1" type="ORF">LQ384_24930</name>
</gene>
<sequence>MNLSRAEYGRWVVQSGRILAVIPYAHVSAQSVIEQMYFGPGARRRAERWVTSELASR</sequence>
<dbReference type="RefSeq" id="WP_158455956.1">
    <property type="nucleotide sequence ID" value="NZ_JAJNCO010000020.1"/>
</dbReference>
<accession>A0AAW4XN72</accession>